<accession>A0A395N7D5</accession>
<evidence type="ECO:0000313" key="2">
    <source>
        <dbReference type="Proteomes" id="UP000266272"/>
    </source>
</evidence>
<sequence length="138" mass="14893">MFTRDSILAILSNPSLFFYAFWNLTSQLDSLRPRPAHPPLQGRLIHLQPRLISPRQALFKGKDAVIRIKVPPPRHARPQKRRVRKHKDEVLGPLAQLLQTAASAPEDGGTGVAVEAACFGGGGFVGPEGVDGEVEGGG</sequence>
<dbReference type="EMBL" id="PXOA01001021">
    <property type="protein sequence ID" value="RFU72040.1"/>
    <property type="molecule type" value="Genomic_DNA"/>
</dbReference>
<proteinExistence type="predicted"/>
<keyword evidence="2" id="KW-1185">Reference proteome</keyword>
<reference evidence="1 2" key="1">
    <citation type="journal article" date="2018" name="PLoS Pathog.">
        <title>Evolution of structural diversity of trichothecenes, a family of toxins produced by plant pathogenic and entomopathogenic fungi.</title>
        <authorList>
            <person name="Proctor R.H."/>
            <person name="McCormick S.P."/>
            <person name="Kim H.S."/>
            <person name="Cardoza R.E."/>
            <person name="Stanley A.M."/>
            <person name="Lindo L."/>
            <person name="Kelly A."/>
            <person name="Brown D.W."/>
            <person name="Lee T."/>
            <person name="Vaughan M.M."/>
            <person name="Alexander N.J."/>
            <person name="Busman M."/>
            <person name="Gutierrez S."/>
        </authorList>
    </citation>
    <scope>NUCLEOTIDE SEQUENCE [LARGE SCALE GENOMIC DNA]</scope>
    <source>
        <strain evidence="1 2">IBT 40837</strain>
    </source>
</reference>
<comment type="caution">
    <text evidence="1">The sequence shown here is derived from an EMBL/GenBank/DDBJ whole genome shotgun (WGS) entry which is preliminary data.</text>
</comment>
<dbReference type="AlphaFoldDB" id="A0A395N7D5"/>
<gene>
    <name evidence="1" type="ORF">TARUN_10222</name>
</gene>
<organism evidence="1 2">
    <name type="scientific">Trichoderma arundinaceum</name>
    <dbReference type="NCBI Taxonomy" id="490622"/>
    <lineage>
        <taxon>Eukaryota</taxon>
        <taxon>Fungi</taxon>
        <taxon>Dikarya</taxon>
        <taxon>Ascomycota</taxon>
        <taxon>Pezizomycotina</taxon>
        <taxon>Sordariomycetes</taxon>
        <taxon>Hypocreomycetidae</taxon>
        <taxon>Hypocreales</taxon>
        <taxon>Hypocreaceae</taxon>
        <taxon>Trichoderma</taxon>
    </lineage>
</organism>
<dbReference type="Proteomes" id="UP000266272">
    <property type="component" value="Unassembled WGS sequence"/>
</dbReference>
<protein>
    <submittedName>
        <fullName evidence="1">Uncharacterized protein</fullName>
    </submittedName>
</protein>
<evidence type="ECO:0000313" key="1">
    <source>
        <dbReference type="EMBL" id="RFU72040.1"/>
    </source>
</evidence>
<name>A0A395N7D5_TRIAR</name>